<keyword evidence="1" id="KW-0547">Nucleotide-binding</keyword>
<name>A0A9D2N126_9FIRM</name>
<dbReference type="GO" id="GO:0005524">
    <property type="term" value="F:ATP binding"/>
    <property type="evidence" value="ECO:0007669"/>
    <property type="project" value="UniProtKB-KW"/>
</dbReference>
<gene>
    <name evidence="5" type="ORF">H9704_05790</name>
</gene>
<dbReference type="Gene3D" id="2.40.100.10">
    <property type="entry name" value="Cyclophilin-like"/>
    <property type="match status" value="1"/>
</dbReference>
<dbReference type="AlphaFoldDB" id="A0A9D2N126"/>
<dbReference type="Pfam" id="PF02626">
    <property type="entry name" value="CT_A_B"/>
    <property type="match status" value="1"/>
</dbReference>
<proteinExistence type="predicted"/>
<keyword evidence="3" id="KW-0067">ATP-binding</keyword>
<comment type="caution">
    <text evidence="5">The sequence shown here is derived from an EMBL/GenBank/DDBJ whole genome shotgun (WGS) entry which is preliminary data.</text>
</comment>
<dbReference type="SUPFAM" id="SSF50891">
    <property type="entry name" value="Cyclophilin-like"/>
    <property type="match status" value="1"/>
</dbReference>
<protein>
    <submittedName>
        <fullName evidence="5">Biotin-dependent carboxyltransferase family protein</fullName>
    </submittedName>
</protein>
<dbReference type="EMBL" id="DWWT01000026">
    <property type="protein sequence ID" value="HJC05651.1"/>
    <property type="molecule type" value="Genomic_DNA"/>
</dbReference>
<reference evidence="5" key="1">
    <citation type="journal article" date="2021" name="PeerJ">
        <title>Extensive microbial diversity within the chicken gut microbiome revealed by metagenomics and culture.</title>
        <authorList>
            <person name="Gilroy R."/>
            <person name="Ravi A."/>
            <person name="Getino M."/>
            <person name="Pursley I."/>
            <person name="Horton D.L."/>
            <person name="Alikhan N.F."/>
            <person name="Baker D."/>
            <person name="Gharbi K."/>
            <person name="Hall N."/>
            <person name="Watson M."/>
            <person name="Adriaenssens E.M."/>
            <person name="Foster-Nyarko E."/>
            <person name="Jarju S."/>
            <person name="Secka A."/>
            <person name="Antonio M."/>
            <person name="Oren A."/>
            <person name="Chaudhuri R.R."/>
            <person name="La Ragione R."/>
            <person name="Hildebrand F."/>
            <person name="Pallen M.J."/>
        </authorList>
    </citation>
    <scope>NUCLEOTIDE SEQUENCE</scope>
    <source>
        <strain evidence="5">CHK180-15479</strain>
    </source>
</reference>
<dbReference type="NCBIfam" id="TIGR00724">
    <property type="entry name" value="urea_amlyse_rel"/>
    <property type="match status" value="1"/>
</dbReference>
<evidence type="ECO:0000313" key="5">
    <source>
        <dbReference type="EMBL" id="HJC05651.1"/>
    </source>
</evidence>
<sequence>MRFEILSPGPLTTVQDMGRRGYGDRGWQESGCCDKYSLRQANRLAGNRADEAGQERAVLEMTLQGPSIRFLGDGIMALAGADMSCCLNGEALPMYRPIPVKEGDVFTSQMAVSGLRGYMAFSGGIDVPVVMGSRSTNIKCRTGGFQGRALQAGDLLFTGEGNSQTELFLPGRELPIPDPGLFTSVTAWRWLGDKKIPLLRTVPGPQEDAFTGEALDAFWRNEYRLTADCDRMACRLEGEAIAARGAYDILSDGILEGSVQVTAGGKPVVMLADHQTVGGYAKIGTVIRPDIAVLAQLKPGEAVGFKPVTPQEGIEIFRREEERLARLEAFCLRRIEK</sequence>
<dbReference type="GO" id="GO:0016787">
    <property type="term" value="F:hydrolase activity"/>
    <property type="evidence" value="ECO:0007669"/>
    <property type="project" value="UniProtKB-KW"/>
</dbReference>
<evidence type="ECO:0000313" key="6">
    <source>
        <dbReference type="Proteomes" id="UP000823910"/>
    </source>
</evidence>
<evidence type="ECO:0000256" key="3">
    <source>
        <dbReference type="ARBA" id="ARBA00022840"/>
    </source>
</evidence>
<feature type="domain" description="Carboxyltransferase" evidence="4">
    <location>
        <begin position="24"/>
        <end position="324"/>
    </location>
</feature>
<dbReference type="InterPro" id="IPR003778">
    <property type="entry name" value="CT_A_B"/>
</dbReference>
<evidence type="ECO:0000256" key="1">
    <source>
        <dbReference type="ARBA" id="ARBA00022741"/>
    </source>
</evidence>
<organism evidence="5 6">
    <name type="scientific">Candidatus Enterocloster excrementipullorum</name>
    <dbReference type="NCBI Taxonomy" id="2838559"/>
    <lineage>
        <taxon>Bacteria</taxon>
        <taxon>Bacillati</taxon>
        <taxon>Bacillota</taxon>
        <taxon>Clostridia</taxon>
        <taxon>Lachnospirales</taxon>
        <taxon>Lachnospiraceae</taxon>
        <taxon>Enterocloster</taxon>
    </lineage>
</organism>
<evidence type="ECO:0000256" key="2">
    <source>
        <dbReference type="ARBA" id="ARBA00022801"/>
    </source>
</evidence>
<dbReference type="InterPro" id="IPR052708">
    <property type="entry name" value="PxpC"/>
</dbReference>
<dbReference type="SMART" id="SM00797">
    <property type="entry name" value="AHS2"/>
    <property type="match status" value="1"/>
</dbReference>
<keyword evidence="2" id="KW-0378">Hydrolase</keyword>
<accession>A0A9D2N126</accession>
<reference evidence="5" key="2">
    <citation type="submission" date="2021-04" db="EMBL/GenBank/DDBJ databases">
        <authorList>
            <person name="Gilroy R."/>
        </authorList>
    </citation>
    <scope>NUCLEOTIDE SEQUENCE</scope>
    <source>
        <strain evidence="5">CHK180-15479</strain>
    </source>
</reference>
<dbReference type="PANTHER" id="PTHR43309">
    <property type="entry name" value="5-OXOPROLINASE SUBUNIT C"/>
    <property type="match status" value="1"/>
</dbReference>
<dbReference type="InterPro" id="IPR029000">
    <property type="entry name" value="Cyclophilin-like_dom_sf"/>
</dbReference>
<dbReference type="Proteomes" id="UP000823910">
    <property type="component" value="Unassembled WGS sequence"/>
</dbReference>
<evidence type="ECO:0000259" key="4">
    <source>
        <dbReference type="SMART" id="SM00797"/>
    </source>
</evidence>
<dbReference type="PANTHER" id="PTHR43309:SF5">
    <property type="entry name" value="5-OXOPROLINASE SUBUNIT C"/>
    <property type="match status" value="1"/>
</dbReference>